<name>A0A6A4WE48_AMPAM</name>
<evidence type="ECO:0000256" key="1">
    <source>
        <dbReference type="SAM" id="SignalP"/>
    </source>
</evidence>
<dbReference type="EMBL" id="VIIS01000944">
    <property type="protein sequence ID" value="KAF0303459.1"/>
    <property type="molecule type" value="Genomic_DNA"/>
</dbReference>
<keyword evidence="1" id="KW-0732">Signal</keyword>
<evidence type="ECO:0000313" key="2">
    <source>
        <dbReference type="EMBL" id="KAF0303459.1"/>
    </source>
</evidence>
<dbReference type="AlphaFoldDB" id="A0A6A4WE48"/>
<gene>
    <name evidence="2" type="ORF">FJT64_024577</name>
</gene>
<proteinExistence type="predicted"/>
<protein>
    <submittedName>
        <fullName evidence="2">Uncharacterized protein</fullName>
    </submittedName>
</protein>
<reference evidence="2 3" key="1">
    <citation type="submission" date="2019-07" db="EMBL/GenBank/DDBJ databases">
        <title>Draft genome assembly of a fouling barnacle, Amphibalanus amphitrite (Darwin, 1854): The first reference genome for Thecostraca.</title>
        <authorList>
            <person name="Kim W."/>
        </authorList>
    </citation>
    <scope>NUCLEOTIDE SEQUENCE [LARGE SCALE GENOMIC DNA]</scope>
    <source>
        <strain evidence="2">SNU_AA5</strain>
        <tissue evidence="2">Soma without cirri and trophi</tissue>
    </source>
</reference>
<accession>A0A6A4WE48</accession>
<keyword evidence="3" id="KW-1185">Reference proteome</keyword>
<comment type="caution">
    <text evidence="2">The sequence shown here is derived from an EMBL/GenBank/DDBJ whole genome shotgun (WGS) entry which is preliminary data.</text>
</comment>
<organism evidence="2 3">
    <name type="scientific">Amphibalanus amphitrite</name>
    <name type="common">Striped barnacle</name>
    <name type="synonym">Balanus amphitrite</name>
    <dbReference type="NCBI Taxonomy" id="1232801"/>
    <lineage>
        <taxon>Eukaryota</taxon>
        <taxon>Metazoa</taxon>
        <taxon>Ecdysozoa</taxon>
        <taxon>Arthropoda</taxon>
        <taxon>Crustacea</taxon>
        <taxon>Multicrustacea</taxon>
        <taxon>Cirripedia</taxon>
        <taxon>Thoracica</taxon>
        <taxon>Thoracicalcarea</taxon>
        <taxon>Balanomorpha</taxon>
        <taxon>Balanoidea</taxon>
        <taxon>Balanidae</taxon>
        <taxon>Amphibalaninae</taxon>
        <taxon>Amphibalanus</taxon>
    </lineage>
</organism>
<sequence length="308" mass="33014">MGFPSACVGANVAALLLVSGAAASMFVTDQIQPTFSLLKSRGCLPDDFNNSASKPAAPNCMNLVNDGDLPKTCEGGMLGDTPTPPTGDKLEDAIAFLLAQMKGRKAKYTSDAGWIINAYQIMDECAGQRAAGLLLPRAAVYSLHCLRWSWFVDCDRQQEERGELDAAGASRRDAFLCGQCPLSPASLRAVLESATARTLEQCDTGAPAEEDPHQRYADGVAKVVNLLESFQSGNKLKYDELQSAVTNELSGANSEMAEKLMKVLFLCKSTKTSEDFVTCWAEIGVLSCIYQEANKVAAAFPDQCKLSA</sequence>
<evidence type="ECO:0000313" key="3">
    <source>
        <dbReference type="Proteomes" id="UP000440578"/>
    </source>
</evidence>
<feature type="chain" id="PRO_5025562665" evidence="1">
    <location>
        <begin position="24"/>
        <end position="308"/>
    </location>
</feature>
<feature type="signal peptide" evidence="1">
    <location>
        <begin position="1"/>
        <end position="23"/>
    </location>
</feature>
<dbReference type="Proteomes" id="UP000440578">
    <property type="component" value="Unassembled WGS sequence"/>
</dbReference>